<accession>A0A8K0XN10</accession>
<protein>
    <submittedName>
        <fullName evidence="2">Uncharacterized protein</fullName>
    </submittedName>
</protein>
<dbReference type="OrthoDB" id="2747602at2759"/>
<keyword evidence="1" id="KW-1133">Transmembrane helix</keyword>
<name>A0A8K0XN10_9AGAR</name>
<organism evidence="2 3">
    <name type="scientific">Cristinia sonorae</name>
    <dbReference type="NCBI Taxonomy" id="1940300"/>
    <lineage>
        <taxon>Eukaryota</taxon>
        <taxon>Fungi</taxon>
        <taxon>Dikarya</taxon>
        <taxon>Basidiomycota</taxon>
        <taxon>Agaricomycotina</taxon>
        <taxon>Agaricomycetes</taxon>
        <taxon>Agaricomycetidae</taxon>
        <taxon>Agaricales</taxon>
        <taxon>Pleurotineae</taxon>
        <taxon>Stephanosporaceae</taxon>
        <taxon>Cristinia</taxon>
    </lineage>
</organism>
<evidence type="ECO:0000256" key="1">
    <source>
        <dbReference type="SAM" id="Phobius"/>
    </source>
</evidence>
<dbReference type="AlphaFoldDB" id="A0A8K0XN10"/>
<keyword evidence="1" id="KW-0812">Transmembrane</keyword>
<dbReference type="Proteomes" id="UP000813824">
    <property type="component" value="Unassembled WGS sequence"/>
</dbReference>
<keyword evidence="3" id="KW-1185">Reference proteome</keyword>
<dbReference type="EMBL" id="JAEVFJ010000025">
    <property type="protein sequence ID" value="KAH8094714.1"/>
    <property type="molecule type" value="Genomic_DNA"/>
</dbReference>
<feature type="transmembrane region" description="Helical" evidence="1">
    <location>
        <begin position="46"/>
        <end position="67"/>
    </location>
</feature>
<gene>
    <name evidence="2" type="ORF">BXZ70DRAFT_1034147</name>
</gene>
<proteinExistence type="predicted"/>
<evidence type="ECO:0000313" key="2">
    <source>
        <dbReference type="EMBL" id="KAH8094714.1"/>
    </source>
</evidence>
<sequence length="126" mass="13779">MGSVSPSILSFLKVVTYSHKNWKTQVIAAILVAQVADMTSDSSLGALAPLLIFFAILIFAALGWCMISSCLGKSLREAASDLWEALILSAQSNNSPQNIKRRRNWDTGGEYEMEYRAGSSSRGRFS</sequence>
<keyword evidence="1" id="KW-0472">Membrane</keyword>
<reference evidence="2" key="1">
    <citation type="journal article" date="2021" name="New Phytol.">
        <title>Evolutionary innovations through gain and loss of genes in the ectomycorrhizal Boletales.</title>
        <authorList>
            <person name="Wu G."/>
            <person name="Miyauchi S."/>
            <person name="Morin E."/>
            <person name="Kuo A."/>
            <person name="Drula E."/>
            <person name="Varga T."/>
            <person name="Kohler A."/>
            <person name="Feng B."/>
            <person name="Cao Y."/>
            <person name="Lipzen A."/>
            <person name="Daum C."/>
            <person name="Hundley H."/>
            <person name="Pangilinan J."/>
            <person name="Johnson J."/>
            <person name="Barry K."/>
            <person name="LaButti K."/>
            <person name="Ng V."/>
            <person name="Ahrendt S."/>
            <person name="Min B."/>
            <person name="Choi I.G."/>
            <person name="Park H."/>
            <person name="Plett J.M."/>
            <person name="Magnuson J."/>
            <person name="Spatafora J.W."/>
            <person name="Nagy L.G."/>
            <person name="Henrissat B."/>
            <person name="Grigoriev I.V."/>
            <person name="Yang Z.L."/>
            <person name="Xu J."/>
            <person name="Martin F.M."/>
        </authorList>
    </citation>
    <scope>NUCLEOTIDE SEQUENCE</scope>
    <source>
        <strain evidence="2">KKN 215</strain>
    </source>
</reference>
<evidence type="ECO:0000313" key="3">
    <source>
        <dbReference type="Proteomes" id="UP000813824"/>
    </source>
</evidence>
<comment type="caution">
    <text evidence="2">The sequence shown here is derived from an EMBL/GenBank/DDBJ whole genome shotgun (WGS) entry which is preliminary data.</text>
</comment>